<evidence type="ECO:0000256" key="6">
    <source>
        <dbReference type="ARBA" id="ARBA00022989"/>
    </source>
</evidence>
<dbReference type="GO" id="GO:0065002">
    <property type="term" value="P:intracellular protein transmembrane transport"/>
    <property type="evidence" value="ECO:0007669"/>
    <property type="project" value="UniProtKB-UniRule"/>
</dbReference>
<name>A0A017RZ12_9CLOT</name>
<accession>A0A017RZ12</accession>
<dbReference type="InterPro" id="IPR055344">
    <property type="entry name" value="SecD_SecF_C_bact"/>
</dbReference>
<sequence length="285" mass="31712">MFKIVEKSKLWFSISIAIIVIGMATWAFRGLNLGVDFKGGTVVTIRIGKAFDITEIRPIAEKYDSQAIVREIEGNEITITGQSLTQEEIPQLFSEIKAKYNLQDNDLRETEHIGPSIGSETRRSAFISVVVAVFLMLVYISFRFEYKSGVAAILALLHDVLVTISVYVLLQIPVNNSFIAAMLTILGYSINDTIVVFDRIRENNKLGKYKDFTTLANASITQTLARSINTVLTTLFTITSIYILGVPSIKEFALPLIVGILSGTYSSIFIATPIWMLWKNKGLKA</sequence>
<dbReference type="GO" id="GO:0043952">
    <property type="term" value="P:protein transport by the Sec complex"/>
    <property type="evidence" value="ECO:0007669"/>
    <property type="project" value="UniProtKB-UniRule"/>
</dbReference>
<comment type="similarity">
    <text evidence="12">Belongs to the SecD/SecF family. SecF subfamily.</text>
</comment>
<feature type="transmembrane region" description="Helical" evidence="12">
    <location>
        <begin position="178"/>
        <end position="197"/>
    </location>
</feature>
<dbReference type="NCBIfam" id="TIGR00966">
    <property type="entry name" value="transloc_SecF"/>
    <property type="match status" value="1"/>
</dbReference>
<dbReference type="EMBL" id="AZQP01000002">
    <property type="protein sequence ID" value="EYE89629.1"/>
    <property type="molecule type" value="Genomic_DNA"/>
</dbReference>
<keyword evidence="3 12" id="KW-1003">Cell membrane</keyword>
<dbReference type="InterPro" id="IPR022645">
    <property type="entry name" value="SecD/SecF_bac"/>
</dbReference>
<feature type="transmembrane region" description="Helical" evidence="12">
    <location>
        <begin position="125"/>
        <end position="142"/>
    </location>
</feature>
<comment type="caution">
    <text evidence="14">The sequence shown here is derived from an EMBL/GenBank/DDBJ whole genome shotgun (WGS) entry which is preliminary data.</text>
</comment>
<feature type="transmembrane region" description="Helical" evidence="12">
    <location>
        <begin position="228"/>
        <end position="246"/>
    </location>
</feature>
<dbReference type="InterPro" id="IPR022646">
    <property type="entry name" value="SecD/SecF_CS"/>
</dbReference>
<dbReference type="Pfam" id="PF07549">
    <property type="entry name" value="Sec_GG"/>
    <property type="match status" value="1"/>
</dbReference>
<keyword evidence="15" id="KW-1185">Reference proteome</keyword>
<dbReference type="NCBIfam" id="TIGR00916">
    <property type="entry name" value="2A0604s01"/>
    <property type="match status" value="1"/>
</dbReference>
<gene>
    <name evidence="12" type="primary">secF</name>
    <name evidence="14" type="ORF">Q428_00975</name>
</gene>
<keyword evidence="8 12" id="KW-0472">Membrane</keyword>
<dbReference type="Gene3D" id="1.20.1640.10">
    <property type="entry name" value="Multidrug efflux transporter AcrB transmembrane domain"/>
    <property type="match status" value="1"/>
</dbReference>
<evidence type="ECO:0000256" key="1">
    <source>
        <dbReference type="ARBA" id="ARBA00004651"/>
    </source>
</evidence>
<reference evidence="14 15" key="1">
    <citation type="journal article" date="2014" name="Genome Announc.">
        <title>Draft Genome Sequence of Fervidicella metallireducens Strain AeBT, an Iron-Reducing Thermoanaerobe from the Great Artesian Basin.</title>
        <authorList>
            <person name="Patel B.K."/>
        </authorList>
    </citation>
    <scope>NUCLEOTIDE SEQUENCE [LARGE SCALE GENOMIC DNA]</scope>
    <source>
        <strain evidence="14 15">AeB</strain>
    </source>
</reference>
<proteinExistence type="inferred from homology"/>
<evidence type="ECO:0000256" key="11">
    <source>
        <dbReference type="ARBA" id="ARBA00061053"/>
    </source>
</evidence>
<dbReference type="HAMAP" id="MF_01464_B">
    <property type="entry name" value="SecF_B"/>
    <property type="match status" value="1"/>
</dbReference>
<keyword evidence="6 12" id="KW-1133">Transmembrane helix</keyword>
<evidence type="ECO:0000313" key="14">
    <source>
        <dbReference type="EMBL" id="EYE89629.1"/>
    </source>
</evidence>
<dbReference type="RefSeq" id="WP_035377342.1">
    <property type="nucleotide sequence ID" value="NZ_AZQP01000002.1"/>
</dbReference>
<feature type="transmembrane region" description="Helical" evidence="12">
    <location>
        <begin position="252"/>
        <end position="278"/>
    </location>
</feature>
<dbReference type="STRING" id="1403537.Q428_00975"/>
<dbReference type="AlphaFoldDB" id="A0A017RZ12"/>
<feature type="transmembrane region" description="Helical" evidence="12">
    <location>
        <begin position="149"/>
        <end position="172"/>
    </location>
</feature>
<organism evidence="14 15">
    <name type="scientific">Fervidicella metallireducens AeB</name>
    <dbReference type="NCBI Taxonomy" id="1403537"/>
    <lineage>
        <taxon>Bacteria</taxon>
        <taxon>Bacillati</taxon>
        <taxon>Bacillota</taxon>
        <taxon>Clostridia</taxon>
        <taxon>Eubacteriales</taxon>
        <taxon>Clostridiaceae</taxon>
        <taxon>Fervidicella</taxon>
    </lineage>
</organism>
<dbReference type="InterPro" id="IPR022813">
    <property type="entry name" value="SecD/SecF_arch_bac"/>
</dbReference>
<comment type="subcellular location">
    <subcellularLocation>
        <location evidence="1 12">Cell membrane</location>
        <topology evidence="1 12">Multi-pass membrane protein</topology>
    </subcellularLocation>
</comment>
<evidence type="ECO:0000256" key="4">
    <source>
        <dbReference type="ARBA" id="ARBA00022692"/>
    </source>
</evidence>
<dbReference type="SUPFAM" id="SSF82866">
    <property type="entry name" value="Multidrug efflux transporter AcrB transmembrane domain"/>
    <property type="match status" value="1"/>
</dbReference>
<protein>
    <recommendedName>
        <fullName evidence="12">Protein-export membrane protein SecF</fullName>
    </recommendedName>
</protein>
<dbReference type="InterPro" id="IPR005665">
    <property type="entry name" value="SecF_bac"/>
</dbReference>
<evidence type="ECO:0000256" key="3">
    <source>
        <dbReference type="ARBA" id="ARBA00022475"/>
    </source>
</evidence>
<dbReference type="GO" id="GO:0005886">
    <property type="term" value="C:plasma membrane"/>
    <property type="evidence" value="ECO:0007669"/>
    <property type="project" value="UniProtKB-SubCell"/>
</dbReference>
<comment type="similarity">
    <text evidence="11">In the N-terminal section; belongs to the SecD/SecF family. SecD subfamily.</text>
</comment>
<dbReference type="GO" id="GO:0006605">
    <property type="term" value="P:protein targeting"/>
    <property type="evidence" value="ECO:0007669"/>
    <property type="project" value="UniProtKB-UniRule"/>
</dbReference>
<evidence type="ECO:0000256" key="9">
    <source>
        <dbReference type="ARBA" id="ARBA00059018"/>
    </source>
</evidence>
<evidence type="ECO:0000256" key="12">
    <source>
        <dbReference type="HAMAP-Rule" id="MF_01464"/>
    </source>
</evidence>
<dbReference type="GO" id="GO:0015450">
    <property type="term" value="F:protein-transporting ATPase activity"/>
    <property type="evidence" value="ECO:0007669"/>
    <property type="project" value="InterPro"/>
</dbReference>
<feature type="transmembrane region" description="Helical" evidence="12">
    <location>
        <begin position="10"/>
        <end position="28"/>
    </location>
</feature>
<keyword evidence="7 12" id="KW-0811">Translocation</keyword>
<evidence type="ECO:0000259" key="13">
    <source>
        <dbReference type="Pfam" id="PF02355"/>
    </source>
</evidence>
<comment type="subunit">
    <text evidence="12">Forms a complex with SecD. Part of the essential Sec protein translocation apparatus which comprises SecA, SecYEG and auxiliary proteins SecDF. Other proteins may also be involved.</text>
</comment>
<evidence type="ECO:0000256" key="10">
    <source>
        <dbReference type="ARBA" id="ARBA00060856"/>
    </source>
</evidence>
<dbReference type="InterPro" id="IPR048634">
    <property type="entry name" value="SecD_SecF_C"/>
</dbReference>
<dbReference type="PANTHER" id="PTHR30081">
    <property type="entry name" value="PROTEIN-EXPORT MEMBRANE PROTEIN SEC"/>
    <property type="match status" value="1"/>
</dbReference>
<evidence type="ECO:0000313" key="15">
    <source>
        <dbReference type="Proteomes" id="UP000019681"/>
    </source>
</evidence>
<evidence type="ECO:0000256" key="8">
    <source>
        <dbReference type="ARBA" id="ARBA00023136"/>
    </source>
</evidence>
<evidence type="ECO:0000256" key="5">
    <source>
        <dbReference type="ARBA" id="ARBA00022927"/>
    </source>
</evidence>
<evidence type="ECO:0000256" key="2">
    <source>
        <dbReference type="ARBA" id="ARBA00022448"/>
    </source>
</evidence>
<evidence type="ECO:0000256" key="7">
    <source>
        <dbReference type="ARBA" id="ARBA00023010"/>
    </source>
</evidence>
<dbReference type="PANTHER" id="PTHR30081:SF8">
    <property type="entry name" value="PROTEIN TRANSLOCASE SUBUNIT SECF"/>
    <property type="match status" value="1"/>
</dbReference>
<dbReference type="OrthoDB" id="9805019at2"/>
<dbReference type="PRINTS" id="PR01755">
    <property type="entry name" value="SECFTRNLCASE"/>
</dbReference>
<comment type="function">
    <text evidence="9 12">Part of the Sec protein translocase complex. Interacts with the SecYEG preprotein conducting channel. SecDF uses the proton motive force (PMF) to complete protein translocation after the ATP-dependent function of SecA.</text>
</comment>
<dbReference type="FunFam" id="1.20.1640.10:FF:000024">
    <property type="entry name" value="Multifunctional fusion protein"/>
    <property type="match status" value="1"/>
</dbReference>
<keyword evidence="5 12" id="KW-0653">Protein transport</keyword>
<keyword evidence="4 12" id="KW-0812">Transmembrane</keyword>
<dbReference type="Pfam" id="PF02355">
    <property type="entry name" value="SecD_SecF_C"/>
    <property type="match status" value="1"/>
</dbReference>
<dbReference type="Proteomes" id="UP000019681">
    <property type="component" value="Unassembled WGS sequence"/>
</dbReference>
<comment type="similarity">
    <text evidence="10">In the C-terminal section; belongs to the SecD/SecF family. SecF subfamily.</text>
</comment>
<keyword evidence="2 12" id="KW-0813">Transport</keyword>
<feature type="domain" description="Protein export membrane protein SecD/SecF C-terminal" evidence="13">
    <location>
        <begin position="104"/>
        <end position="280"/>
    </location>
</feature>